<dbReference type="EMBL" id="JARJLG010000011">
    <property type="protein sequence ID" value="KAJ7776812.1"/>
    <property type="molecule type" value="Genomic_DNA"/>
</dbReference>
<comment type="caution">
    <text evidence="2">The sequence shown here is derived from an EMBL/GenBank/DDBJ whole genome shotgun (WGS) entry which is preliminary data.</text>
</comment>
<feature type="compositionally biased region" description="Polar residues" evidence="1">
    <location>
        <begin position="67"/>
        <end position="100"/>
    </location>
</feature>
<organism evidence="2 3">
    <name type="scientific">Mycena maculata</name>
    <dbReference type="NCBI Taxonomy" id="230809"/>
    <lineage>
        <taxon>Eukaryota</taxon>
        <taxon>Fungi</taxon>
        <taxon>Dikarya</taxon>
        <taxon>Basidiomycota</taxon>
        <taxon>Agaricomycotina</taxon>
        <taxon>Agaricomycetes</taxon>
        <taxon>Agaricomycetidae</taxon>
        <taxon>Agaricales</taxon>
        <taxon>Marasmiineae</taxon>
        <taxon>Mycenaceae</taxon>
        <taxon>Mycena</taxon>
    </lineage>
</organism>
<keyword evidence="3" id="KW-1185">Reference proteome</keyword>
<proteinExistence type="predicted"/>
<evidence type="ECO:0000256" key="1">
    <source>
        <dbReference type="SAM" id="MobiDB-lite"/>
    </source>
</evidence>
<feature type="compositionally biased region" description="Polar residues" evidence="1">
    <location>
        <begin position="1"/>
        <end position="20"/>
    </location>
</feature>
<gene>
    <name evidence="2" type="ORF">DFH07DRAFT_951429</name>
</gene>
<protein>
    <submittedName>
        <fullName evidence="2">Uncharacterized protein</fullName>
    </submittedName>
</protein>
<accession>A0AAD7NVF2</accession>
<dbReference type="AlphaFoldDB" id="A0AAD7NVF2"/>
<name>A0AAD7NVF2_9AGAR</name>
<dbReference type="Proteomes" id="UP001215280">
    <property type="component" value="Unassembled WGS sequence"/>
</dbReference>
<feature type="region of interest" description="Disordered" evidence="1">
    <location>
        <begin position="1"/>
        <end position="22"/>
    </location>
</feature>
<reference evidence="2" key="1">
    <citation type="submission" date="2023-03" db="EMBL/GenBank/DDBJ databases">
        <title>Massive genome expansion in bonnet fungi (Mycena s.s.) driven by repeated elements and novel gene families across ecological guilds.</title>
        <authorList>
            <consortium name="Lawrence Berkeley National Laboratory"/>
            <person name="Harder C.B."/>
            <person name="Miyauchi S."/>
            <person name="Viragh M."/>
            <person name="Kuo A."/>
            <person name="Thoen E."/>
            <person name="Andreopoulos B."/>
            <person name="Lu D."/>
            <person name="Skrede I."/>
            <person name="Drula E."/>
            <person name="Henrissat B."/>
            <person name="Morin E."/>
            <person name="Kohler A."/>
            <person name="Barry K."/>
            <person name="LaButti K."/>
            <person name="Morin E."/>
            <person name="Salamov A."/>
            <person name="Lipzen A."/>
            <person name="Mereny Z."/>
            <person name="Hegedus B."/>
            <person name="Baldrian P."/>
            <person name="Stursova M."/>
            <person name="Weitz H."/>
            <person name="Taylor A."/>
            <person name="Grigoriev I.V."/>
            <person name="Nagy L.G."/>
            <person name="Martin F."/>
            <person name="Kauserud H."/>
        </authorList>
    </citation>
    <scope>NUCLEOTIDE SEQUENCE</scope>
    <source>
        <strain evidence="2">CBHHK188m</strain>
    </source>
</reference>
<sequence length="127" mass="13116">MISESAHPSRTSVDSTTALASSYRPPQKDYAAAFAALQNTYGAPGMGQRSPREAVVMNVGVVPGSPSAGTKKTPASSTKITPVIQPGNTSTAPRSSASQTGAKAKAKGILKAIEWAWKKIMGTTEPK</sequence>
<evidence type="ECO:0000313" key="3">
    <source>
        <dbReference type="Proteomes" id="UP001215280"/>
    </source>
</evidence>
<feature type="region of interest" description="Disordered" evidence="1">
    <location>
        <begin position="64"/>
        <end position="103"/>
    </location>
</feature>
<evidence type="ECO:0000313" key="2">
    <source>
        <dbReference type="EMBL" id="KAJ7776812.1"/>
    </source>
</evidence>